<evidence type="ECO:0008006" key="3">
    <source>
        <dbReference type="Google" id="ProtNLM"/>
    </source>
</evidence>
<accession>A0ABR9HMD3</accession>
<protein>
    <recommendedName>
        <fullName evidence="3">DUF732 domain-containing protein</fullName>
    </recommendedName>
</protein>
<keyword evidence="2" id="KW-1185">Reference proteome</keyword>
<name>A0ABR9HMD3_9ACTN</name>
<comment type="caution">
    <text evidence="1">The sequence shown here is derived from an EMBL/GenBank/DDBJ whole genome shotgun (WGS) entry which is preliminary data.</text>
</comment>
<sequence>MATLLVTACSGHSYGQDEHRETIEAYGVNVRDMDSVTERFESACGTEDPQAWTDDYMNQGSDAGLLIVGVEQMCPDRVGEFEQALEKHGW</sequence>
<evidence type="ECO:0000313" key="2">
    <source>
        <dbReference type="Proteomes" id="UP000598217"/>
    </source>
</evidence>
<dbReference type="Proteomes" id="UP000598217">
    <property type="component" value="Unassembled WGS sequence"/>
</dbReference>
<evidence type="ECO:0000313" key="1">
    <source>
        <dbReference type="EMBL" id="MBE1460194.1"/>
    </source>
</evidence>
<organism evidence="1 2">
    <name type="scientific">Nocardiopsis terrae</name>
    <dbReference type="NCBI Taxonomy" id="372655"/>
    <lineage>
        <taxon>Bacteria</taxon>
        <taxon>Bacillati</taxon>
        <taxon>Actinomycetota</taxon>
        <taxon>Actinomycetes</taxon>
        <taxon>Streptosporangiales</taxon>
        <taxon>Nocardiopsidaceae</taxon>
        <taxon>Nocardiopsis</taxon>
    </lineage>
</organism>
<reference evidence="1 2" key="1">
    <citation type="submission" date="2020-10" db="EMBL/GenBank/DDBJ databases">
        <title>Sequencing the genomes of 1000 actinobacteria strains.</title>
        <authorList>
            <person name="Klenk H.-P."/>
        </authorList>
    </citation>
    <scope>NUCLEOTIDE SEQUENCE [LARGE SCALE GENOMIC DNA]</scope>
    <source>
        <strain evidence="1 2">DSM 45157</strain>
    </source>
</reference>
<dbReference type="RefSeq" id="WP_191266721.1">
    <property type="nucleotide sequence ID" value="NZ_BMXJ01000001.1"/>
</dbReference>
<dbReference type="EMBL" id="JADBDY010000001">
    <property type="protein sequence ID" value="MBE1460194.1"/>
    <property type="molecule type" value="Genomic_DNA"/>
</dbReference>
<gene>
    <name evidence="1" type="ORF">H4W79_004408</name>
</gene>
<proteinExistence type="predicted"/>